<dbReference type="EMBL" id="WHVB01000005">
    <property type="protein sequence ID" value="KAF8482747.1"/>
    <property type="molecule type" value="Genomic_DNA"/>
</dbReference>
<evidence type="ECO:0008006" key="3">
    <source>
        <dbReference type="Google" id="ProtNLM"/>
    </source>
</evidence>
<reference evidence="1" key="1">
    <citation type="submission" date="2019-10" db="EMBL/GenBank/DDBJ databases">
        <authorList>
            <consortium name="DOE Joint Genome Institute"/>
            <person name="Kuo A."/>
            <person name="Miyauchi S."/>
            <person name="Kiss E."/>
            <person name="Drula E."/>
            <person name="Kohler A."/>
            <person name="Sanchez-Garcia M."/>
            <person name="Andreopoulos B."/>
            <person name="Barry K.W."/>
            <person name="Bonito G."/>
            <person name="Buee M."/>
            <person name="Carver A."/>
            <person name="Chen C."/>
            <person name="Cichocki N."/>
            <person name="Clum A."/>
            <person name="Culley D."/>
            <person name="Crous P.W."/>
            <person name="Fauchery L."/>
            <person name="Girlanda M."/>
            <person name="Hayes R."/>
            <person name="Keri Z."/>
            <person name="LaButti K."/>
            <person name="Lipzen A."/>
            <person name="Lombard V."/>
            <person name="Magnuson J."/>
            <person name="Maillard F."/>
            <person name="Morin E."/>
            <person name="Murat C."/>
            <person name="Nolan M."/>
            <person name="Ohm R."/>
            <person name="Pangilinan J."/>
            <person name="Pereira M."/>
            <person name="Perotto S."/>
            <person name="Peter M."/>
            <person name="Riley R."/>
            <person name="Sitrit Y."/>
            <person name="Stielow B."/>
            <person name="Szollosi G."/>
            <person name="Zifcakova L."/>
            <person name="Stursova M."/>
            <person name="Spatafora J.W."/>
            <person name="Tedersoo L."/>
            <person name="Vaario L.-M."/>
            <person name="Yamada A."/>
            <person name="Yan M."/>
            <person name="Wang P."/>
            <person name="Xu J."/>
            <person name="Bruns T."/>
            <person name="Baldrian P."/>
            <person name="Vilgalys R."/>
            <person name="Henrissat B."/>
            <person name="Grigoriev I.V."/>
            <person name="Hibbett D."/>
            <person name="Nagy L.G."/>
            <person name="Martin F.M."/>
        </authorList>
    </citation>
    <scope>NUCLEOTIDE SEQUENCE</scope>
    <source>
        <strain evidence="1">Prilba</strain>
    </source>
</reference>
<accession>A0A9P5MZY6</accession>
<dbReference type="AlphaFoldDB" id="A0A9P5MZY6"/>
<dbReference type="InterPro" id="IPR011990">
    <property type="entry name" value="TPR-like_helical_dom_sf"/>
</dbReference>
<proteinExistence type="predicted"/>
<dbReference type="PANTHER" id="PTHR21581:SF6">
    <property type="entry name" value="TRAFFICKING PROTEIN PARTICLE COMPLEX SUBUNIT 12"/>
    <property type="match status" value="1"/>
</dbReference>
<organism evidence="1 2">
    <name type="scientific">Russula ochroleuca</name>
    <dbReference type="NCBI Taxonomy" id="152965"/>
    <lineage>
        <taxon>Eukaryota</taxon>
        <taxon>Fungi</taxon>
        <taxon>Dikarya</taxon>
        <taxon>Basidiomycota</taxon>
        <taxon>Agaricomycotina</taxon>
        <taxon>Agaricomycetes</taxon>
        <taxon>Russulales</taxon>
        <taxon>Russulaceae</taxon>
        <taxon>Russula</taxon>
    </lineage>
</organism>
<dbReference type="GO" id="GO:0030008">
    <property type="term" value="C:TRAPP complex"/>
    <property type="evidence" value="ECO:0007669"/>
    <property type="project" value="TreeGrafter"/>
</dbReference>
<dbReference type="Proteomes" id="UP000759537">
    <property type="component" value="Unassembled WGS sequence"/>
</dbReference>
<protein>
    <recommendedName>
        <fullName evidence="3">Tetratricopeptide repeat protein</fullName>
    </recommendedName>
</protein>
<dbReference type="PANTHER" id="PTHR21581">
    <property type="entry name" value="D-ALANYL-D-ALANINE CARBOXYPEPTIDASE"/>
    <property type="match status" value="1"/>
</dbReference>
<dbReference type="GO" id="GO:0005794">
    <property type="term" value="C:Golgi apparatus"/>
    <property type="evidence" value="ECO:0007669"/>
    <property type="project" value="TreeGrafter"/>
</dbReference>
<sequence>MYPWVRAHTTSANTNSELRSALGRGYLQAGQLNQAEAHFAAITVDTNAPVTTKALNATFLASARRDWEAVGMLLRELVEQDDANYAVHHRHRRRAAAWHGCYESWERTPMNFFFQAVNNLAVALLGQGKLKEGIEVLEAALETSPSTLAMAEPFVFNLSTLYELRSNSIIHWGRQEARATN</sequence>
<dbReference type="OrthoDB" id="428342at2759"/>
<comment type="caution">
    <text evidence="1">The sequence shown here is derived from an EMBL/GenBank/DDBJ whole genome shotgun (WGS) entry which is preliminary data.</text>
</comment>
<dbReference type="Gene3D" id="1.25.40.10">
    <property type="entry name" value="Tetratricopeptide repeat domain"/>
    <property type="match status" value="1"/>
</dbReference>
<gene>
    <name evidence="1" type="ORF">DFH94DRAFT_378898</name>
</gene>
<evidence type="ECO:0000313" key="1">
    <source>
        <dbReference type="EMBL" id="KAF8482747.1"/>
    </source>
</evidence>
<evidence type="ECO:0000313" key="2">
    <source>
        <dbReference type="Proteomes" id="UP000759537"/>
    </source>
</evidence>
<name>A0A9P5MZY6_9AGAM</name>
<keyword evidence="2" id="KW-1185">Reference proteome</keyword>
<reference evidence="1" key="2">
    <citation type="journal article" date="2020" name="Nat. Commun.">
        <title>Large-scale genome sequencing of mycorrhizal fungi provides insights into the early evolution of symbiotic traits.</title>
        <authorList>
            <person name="Miyauchi S."/>
            <person name="Kiss E."/>
            <person name="Kuo A."/>
            <person name="Drula E."/>
            <person name="Kohler A."/>
            <person name="Sanchez-Garcia M."/>
            <person name="Morin E."/>
            <person name="Andreopoulos B."/>
            <person name="Barry K.W."/>
            <person name="Bonito G."/>
            <person name="Buee M."/>
            <person name="Carver A."/>
            <person name="Chen C."/>
            <person name="Cichocki N."/>
            <person name="Clum A."/>
            <person name="Culley D."/>
            <person name="Crous P.W."/>
            <person name="Fauchery L."/>
            <person name="Girlanda M."/>
            <person name="Hayes R.D."/>
            <person name="Keri Z."/>
            <person name="LaButti K."/>
            <person name="Lipzen A."/>
            <person name="Lombard V."/>
            <person name="Magnuson J."/>
            <person name="Maillard F."/>
            <person name="Murat C."/>
            <person name="Nolan M."/>
            <person name="Ohm R.A."/>
            <person name="Pangilinan J."/>
            <person name="Pereira M.F."/>
            <person name="Perotto S."/>
            <person name="Peter M."/>
            <person name="Pfister S."/>
            <person name="Riley R."/>
            <person name="Sitrit Y."/>
            <person name="Stielow J.B."/>
            <person name="Szollosi G."/>
            <person name="Zifcakova L."/>
            <person name="Stursova M."/>
            <person name="Spatafora J.W."/>
            <person name="Tedersoo L."/>
            <person name="Vaario L.M."/>
            <person name="Yamada A."/>
            <person name="Yan M."/>
            <person name="Wang P."/>
            <person name="Xu J."/>
            <person name="Bruns T."/>
            <person name="Baldrian P."/>
            <person name="Vilgalys R."/>
            <person name="Dunand C."/>
            <person name="Henrissat B."/>
            <person name="Grigoriev I.V."/>
            <person name="Hibbett D."/>
            <person name="Nagy L.G."/>
            <person name="Martin F.M."/>
        </authorList>
    </citation>
    <scope>NUCLEOTIDE SEQUENCE</scope>
    <source>
        <strain evidence="1">Prilba</strain>
    </source>
</reference>
<dbReference type="SUPFAM" id="SSF48452">
    <property type="entry name" value="TPR-like"/>
    <property type="match status" value="1"/>
</dbReference>